<dbReference type="PANTHER" id="PTHR37250">
    <property type="entry name" value="OS05G0496000 PROTEIN"/>
    <property type="match status" value="1"/>
</dbReference>
<feature type="region of interest" description="Disordered" evidence="1">
    <location>
        <begin position="96"/>
        <end position="116"/>
    </location>
</feature>
<protein>
    <submittedName>
        <fullName evidence="2">Uncharacterized protein</fullName>
    </submittedName>
</protein>
<name>A0A2I0ACX3_9ASPA</name>
<dbReference type="OrthoDB" id="2012753at2759"/>
<dbReference type="AlphaFoldDB" id="A0A2I0ACX3"/>
<dbReference type="PANTHER" id="PTHR37250:SF1">
    <property type="entry name" value="OS05G0496000 PROTEIN"/>
    <property type="match status" value="1"/>
</dbReference>
<gene>
    <name evidence="2" type="ORF">AXF42_Ash012306</name>
</gene>
<evidence type="ECO:0000256" key="1">
    <source>
        <dbReference type="SAM" id="MobiDB-lite"/>
    </source>
</evidence>
<reference evidence="2 3" key="1">
    <citation type="journal article" date="2017" name="Nature">
        <title>The Apostasia genome and the evolution of orchids.</title>
        <authorList>
            <person name="Zhang G.Q."/>
            <person name="Liu K.W."/>
            <person name="Li Z."/>
            <person name="Lohaus R."/>
            <person name="Hsiao Y.Y."/>
            <person name="Niu S.C."/>
            <person name="Wang J.Y."/>
            <person name="Lin Y.C."/>
            <person name="Xu Q."/>
            <person name="Chen L.J."/>
            <person name="Yoshida K."/>
            <person name="Fujiwara S."/>
            <person name="Wang Z.W."/>
            <person name="Zhang Y.Q."/>
            <person name="Mitsuda N."/>
            <person name="Wang M."/>
            <person name="Liu G.H."/>
            <person name="Pecoraro L."/>
            <person name="Huang H.X."/>
            <person name="Xiao X.J."/>
            <person name="Lin M."/>
            <person name="Wu X.Y."/>
            <person name="Wu W.L."/>
            <person name="Chen Y.Y."/>
            <person name="Chang S.B."/>
            <person name="Sakamoto S."/>
            <person name="Ohme-Takagi M."/>
            <person name="Yagi M."/>
            <person name="Zeng S.J."/>
            <person name="Shen C.Y."/>
            <person name="Yeh C.M."/>
            <person name="Luo Y.B."/>
            <person name="Tsai W.C."/>
            <person name="Van de Peer Y."/>
            <person name="Liu Z.J."/>
        </authorList>
    </citation>
    <scope>NUCLEOTIDE SEQUENCE [LARGE SCALE GENOMIC DNA]</scope>
    <source>
        <strain evidence="3">cv. Shenzhen</strain>
        <tissue evidence="2">Stem</tissue>
    </source>
</reference>
<feature type="region of interest" description="Disordered" evidence="1">
    <location>
        <begin position="1"/>
        <end position="48"/>
    </location>
</feature>
<evidence type="ECO:0000313" key="3">
    <source>
        <dbReference type="Proteomes" id="UP000236161"/>
    </source>
</evidence>
<evidence type="ECO:0000313" key="2">
    <source>
        <dbReference type="EMBL" id="PKA53365.1"/>
    </source>
</evidence>
<dbReference type="EMBL" id="KZ451998">
    <property type="protein sequence ID" value="PKA53365.1"/>
    <property type="molecule type" value="Genomic_DNA"/>
</dbReference>
<dbReference type="Proteomes" id="UP000236161">
    <property type="component" value="Unassembled WGS sequence"/>
</dbReference>
<feature type="compositionally biased region" description="Basic and acidic residues" evidence="1">
    <location>
        <begin position="11"/>
        <end position="41"/>
    </location>
</feature>
<proteinExistence type="predicted"/>
<dbReference type="STRING" id="1088818.A0A2I0ACX3"/>
<keyword evidence="3" id="KW-1185">Reference proteome</keyword>
<organism evidence="2 3">
    <name type="scientific">Apostasia shenzhenica</name>
    <dbReference type="NCBI Taxonomy" id="1088818"/>
    <lineage>
        <taxon>Eukaryota</taxon>
        <taxon>Viridiplantae</taxon>
        <taxon>Streptophyta</taxon>
        <taxon>Embryophyta</taxon>
        <taxon>Tracheophyta</taxon>
        <taxon>Spermatophyta</taxon>
        <taxon>Magnoliopsida</taxon>
        <taxon>Liliopsida</taxon>
        <taxon>Asparagales</taxon>
        <taxon>Orchidaceae</taxon>
        <taxon>Apostasioideae</taxon>
        <taxon>Apostasia</taxon>
    </lineage>
</organism>
<sequence length="116" mass="12974">MTDMDVTDTNSWKEKNLSNEVENPKQDDDPRRYDMDHESCKRGATGGEVDMEANITADDVARAGGFGTRDDISSFLPVAADSTDFEASLRDAKDFEEPLEEKRRPGLGWTEAVEKK</sequence>
<accession>A0A2I0ACX3</accession>